<name>A0A0V0TLK2_9BILA</name>
<dbReference type="Proteomes" id="UP000055048">
    <property type="component" value="Unassembled WGS sequence"/>
</dbReference>
<reference evidence="1 2" key="1">
    <citation type="submission" date="2015-01" db="EMBL/GenBank/DDBJ databases">
        <title>Evolution of Trichinella species and genotypes.</title>
        <authorList>
            <person name="Korhonen P.K."/>
            <person name="Edoardo P."/>
            <person name="Giuseppe L.R."/>
            <person name="Gasser R.B."/>
        </authorList>
    </citation>
    <scope>NUCLEOTIDE SEQUENCE [LARGE SCALE GENOMIC DNA]</scope>
    <source>
        <strain evidence="1">ISS417</strain>
    </source>
</reference>
<sequence>MVQKRFCTKIDTPVKLQVVKSRLIESNMMRESSANLRVSCGWSTTAAGVTREPPLPIPSSMGILNY</sequence>
<evidence type="ECO:0000313" key="2">
    <source>
        <dbReference type="Proteomes" id="UP000055048"/>
    </source>
</evidence>
<comment type="caution">
    <text evidence="1">The sequence shown here is derived from an EMBL/GenBank/DDBJ whole genome shotgun (WGS) entry which is preliminary data.</text>
</comment>
<organism evidence="1 2">
    <name type="scientific">Trichinella murrelli</name>
    <dbReference type="NCBI Taxonomy" id="144512"/>
    <lineage>
        <taxon>Eukaryota</taxon>
        <taxon>Metazoa</taxon>
        <taxon>Ecdysozoa</taxon>
        <taxon>Nematoda</taxon>
        <taxon>Enoplea</taxon>
        <taxon>Dorylaimia</taxon>
        <taxon>Trichinellida</taxon>
        <taxon>Trichinellidae</taxon>
        <taxon>Trichinella</taxon>
    </lineage>
</organism>
<proteinExistence type="predicted"/>
<dbReference type="AlphaFoldDB" id="A0A0V0TLK2"/>
<keyword evidence="2" id="KW-1185">Reference proteome</keyword>
<evidence type="ECO:0000313" key="1">
    <source>
        <dbReference type="EMBL" id="KRX39830.1"/>
    </source>
</evidence>
<gene>
    <name evidence="1" type="ORF">T05_971</name>
</gene>
<accession>A0A0V0TLK2</accession>
<protein>
    <submittedName>
        <fullName evidence="1">Uncharacterized protein</fullName>
    </submittedName>
</protein>
<dbReference type="EMBL" id="JYDJ01000220">
    <property type="protein sequence ID" value="KRX39830.1"/>
    <property type="molecule type" value="Genomic_DNA"/>
</dbReference>